<evidence type="ECO:0000256" key="4">
    <source>
        <dbReference type="ARBA" id="ARBA00022679"/>
    </source>
</evidence>
<dbReference type="GO" id="GO:0050511">
    <property type="term" value="F:undecaprenyldiphospho-muramoylpentapeptide beta-N-acetylglucosaminyltransferase activity"/>
    <property type="evidence" value="ECO:0007669"/>
    <property type="project" value="UniProtKB-UniRule"/>
</dbReference>
<feature type="binding site" evidence="10">
    <location>
        <position position="198"/>
    </location>
    <ligand>
        <name>UDP-N-acetyl-alpha-D-glucosamine</name>
        <dbReference type="ChEBI" id="CHEBI:57705"/>
    </ligand>
</feature>
<dbReference type="Pfam" id="PF04101">
    <property type="entry name" value="Glyco_tran_28_C"/>
    <property type="match status" value="1"/>
</dbReference>
<gene>
    <name evidence="10 14" type="primary">murG</name>
    <name evidence="14" type="ORF">FKG95_27310</name>
</gene>
<comment type="catalytic activity">
    <reaction evidence="10">
        <text>di-trans,octa-cis-undecaprenyl diphospho-N-acetyl-alpha-D-muramoyl-L-alanyl-D-glutamyl-meso-2,6-diaminopimeloyl-D-alanyl-D-alanine + UDP-N-acetyl-alpha-D-glucosamine = di-trans,octa-cis-undecaprenyl diphospho-[N-acetyl-alpha-D-glucosaminyl-(1-&gt;4)]-N-acetyl-alpha-D-muramoyl-L-alanyl-D-glutamyl-meso-2,6-diaminopimeloyl-D-alanyl-D-alanine + UDP + H(+)</text>
        <dbReference type="Rhea" id="RHEA:31227"/>
        <dbReference type="ChEBI" id="CHEBI:15378"/>
        <dbReference type="ChEBI" id="CHEBI:57705"/>
        <dbReference type="ChEBI" id="CHEBI:58223"/>
        <dbReference type="ChEBI" id="CHEBI:61387"/>
        <dbReference type="ChEBI" id="CHEBI:61388"/>
        <dbReference type="EC" id="2.4.1.227"/>
    </reaction>
</comment>
<feature type="binding site" evidence="10">
    <location>
        <position position="299"/>
    </location>
    <ligand>
        <name>UDP-N-acetyl-alpha-D-glucosamine</name>
        <dbReference type="ChEBI" id="CHEBI:57705"/>
    </ligand>
</feature>
<dbReference type="GO" id="GO:0051991">
    <property type="term" value="F:UDP-N-acetyl-D-glucosamine:N-acetylmuramoyl-L-alanyl-D-glutamyl-meso-2,6-diaminopimelyl-D-alanyl-D-alanine-diphosphoundecaprenol 4-beta-N-acetylglucosaminlytransferase activity"/>
    <property type="evidence" value="ECO:0007669"/>
    <property type="project" value="RHEA"/>
</dbReference>
<feature type="binding site" evidence="10">
    <location>
        <position position="170"/>
    </location>
    <ligand>
        <name>UDP-N-acetyl-alpha-D-glucosamine</name>
        <dbReference type="ChEBI" id="CHEBI:57705"/>
    </ligand>
</feature>
<evidence type="ECO:0000256" key="1">
    <source>
        <dbReference type="ARBA" id="ARBA00022475"/>
    </source>
</evidence>
<comment type="caution">
    <text evidence="10">Lacks conserved residue(s) required for the propagation of feature annotation.</text>
</comment>
<sequence length="399" mass="41558">MTLQNPRRVILAAGGTGGHLFPAEALAQELLARDIEVLLVTDQRGGGFGNKLPNVKTLRIAAAGIAGGGVLRKVKGVIQLGIGYLQARKILKAQRPDAVVGFGGYPSVPTVLAAAHLGQPVILHEQNAVLGRANRLLARRANAIATSFEKVDAISKSDLNKVVRTGNPVRAAIAAVGAETYESPEGSDVFRLLVIGGSQGAKVFNELVPGAVALLPESLRARLAVMQQVPGGEIERVTQEYDDSGVKHELAAFFSDMPERLKSAHLIICRSGASTVCELAAAGRPAILVPYPYAIDNHQTANAQALTSAGGGWLMPQGTLTAESLAQRLRCLLSTPALLKQASQGAASCAENNAAGRLADVVCGTFQGTAGKSLNGDTSTAESEQRAAENKNTNREATA</sequence>
<comment type="pathway">
    <text evidence="10">Cell wall biogenesis; peptidoglycan biosynthesis.</text>
</comment>
<dbReference type="GO" id="GO:0008360">
    <property type="term" value="P:regulation of cell shape"/>
    <property type="evidence" value="ECO:0007669"/>
    <property type="project" value="UniProtKB-KW"/>
</dbReference>
<keyword evidence="1 10" id="KW-1003">Cell membrane</keyword>
<feature type="compositionally biased region" description="Basic and acidic residues" evidence="11">
    <location>
        <begin position="383"/>
        <end position="399"/>
    </location>
</feature>
<keyword evidence="7 10" id="KW-0472">Membrane</keyword>
<dbReference type="InterPro" id="IPR004276">
    <property type="entry name" value="GlycoTrans_28_N"/>
</dbReference>
<evidence type="ECO:0000256" key="5">
    <source>
        <dbReference type="ARBA" id="ARBA00022960"/>
    </source>
</evidence>
<keyword evidence="6 10" id="KW-0573">Peptidoglycan synthesis</keyword>
<dbReference type="GO" id="GO:0005886">
    <property type="term" value="C:plasma membrane"/>
    <property type="evidence" value="ECO:0007669"/>
    <property type="project" value="UniProtKB-SubCell"/>
</dbReference>
<evidence type="ECO:0000256" key="6">
    <source>
        <dbReference type="ARBA" id="ARBA00022984"/>
    </source>
</evidence>
<evidence type="ECO:0000313" key="14">
    <source>
        <dbReference type="EMBL" id="TQV70832.1"/>
    </source>
</evidence>
<evidence type="ECO:0000259" key="12">
    <source>
        <dbReference type="Pfam" id="PF03033"/>
    </source>
</evidence>
<dbReference type="Pfam" id="PF03033">
    <property type="entry name" value="Glyco_transf_28"/>
    <property type="match status" value="1"/>
</dbReference>
<feature type="binding site" evidence="10">
    <location>
        <position position="127"/>
    </location>
    <ligand>
        <name>UDP-N-acetyl-alpha-D-glucosamine</name>
        <dbReference type="ChEBI" id="CHEBI:57705"/>
    </ligand>
</feature>
<organism evidence="14 15">
    <name type="scientific">Denitrobaculum tricleocarpae</name>
    <dbReference type="NCBI Taxonomy" id="2591009"/>
    <lineage>
        <taxon>Bacteria</taxon>
        <taxon>Pseudomonadati</taxon>
        <taxon>Pseudomonadota</taxon>
        <taxon>Alphaproteobacteria</taxon>
        <taxon>Rhodospirillales</taxon>
        <taxon>Rhodospirillaceae</taxon>
        <taxon>Denitrobaculum</taxon>
    </lineage>
</organism>
<dbReference type="GO" id="GO:0005975">
    <property type="term" value="P:carbohydrate metabolic process"/>
    <property type="evidence" value="ECO:0007669"/>
    <property type="project" value="InterPro"/>
</dbReference>
<evidence type="ECO:0000256" key="7">
    <source>
        <dbReference type="ARBA" id="ARBA00023136"/>
    </source>
</evidence>
<protein>
    <recommendedName>
        <fullName evidence="10">UDP-N-acetylglucosamine--N-acetylmuramyl-(pentapeptide) pyrophosphoryl-undecaprenol N-acetylglucosamine transferase</fullName>
        <ecNumber evidence="10">2.4.1.227</ecNumber>
    </recommendedName>
    <alternativeName>
        <fullName evidence="10">Undecaprenyl-PP-MurNAc-pentapeptide-UDPGlcNAc GlcNAc transferase</fullName>
    </alternativeName>
</protein>
<evidence type="ECO:0000313" key="15">
    <source>
        <dbReference type="Proteomes" id="UP000315252"/>
    </source>
</evidence>
<feature type="domain" description="Glycosyltransferase family 28 N-terminal" evidence="12">
    <location>
        <begin position="9"/>
        <end position="145"/>
    </location>
</feature>
<keyword evidence="4 10" id="KW-0808">Transferase</keyword>
<dbReference type="InterPro" id="IPR007235">
    <property type="entry name" value="Glyco_trans_28_C"/>
</dbReference>
<keyword evidence="8 10" id="KW-0131">Cell cycle</keyword>
<feature type="domain" description="Glycosyl transferase family 28 C-terminal" evidence="13">
    <location>
        <begin position="192"/>
        <end position="347"/>
    </location>
</feature>
<feature type="region of interest" description="Disordered" evidence="11">
    <location>
        <begin position="371"/>
        <end position="399"/>
    </location>
</feature>
<keyword evidence="15" id="KW-1185">Reference proteome</keyword>
<keyword evidence="2 10" id="KW-0132">Cell division</keyword>
<dbReference type="PANTHER" id="PTHR21015:SF22">
    <property type="entry name" value="GLYCOSYLTRANSFERASE"/>
    <property type="match status" value="1"/>
</dbReference>
<dbReference type="CDD" id="cd03785">
    <property type="entry name" value="GT28_MurG"/>
    <property type="match status" value="1"/>
</dbReference>
<dbReference type="EC" id="2.4.1.227" evidence="10"/>
<reference evidence="14 15" key="1">
    <citation type="submission" date="2019-06" db="EMBL/GenBank/DDBJ databases">
        <title>Whole genome sequence for Rhodospirillaceae sp. R148.</title>
        <authorList>
            <person name="Wang G."/>
        </authorList>
    </citation>
    <scope>NUCLEOTIDE SEQUENCE [LARGE SCALE GENOMIC DNA]</scope>
    <source>
        <strain evidence="14 15">R148</strain>
    </source>
</reference>
<dbReference type="Proteomes" id="UP000315252">
    <property type="component" value="Unassembled WGS sequence"/>
</dbReference>
<dbReference type="RefSeq" id="WP_142899639.1">
    <property type="nucleotide sequence ID" value="NZ_ML660066.1"/>
</dbReference>
<evidence type="ECO:0000259" key="13">
    <source>
        <dbReference type="Pfam" id="PF04101"/>
    </source>
</evidence>
<comment type="function">
    <text evidence="10">Cell wall formation. Catalyzes the transfer of a GlcNAc subunit on undecaprenyl-pyrophosphoryl-MurNAc-pentapeptide (lipid intermediate I) to form undecaprenyl-pyrophosphoryl-MurNAc-(pentapeptide)GlcNAc (lipid intermediate II).</text>
</comment>
<accession>A0A545T0U3</accession>
<dbReference type="GO" id="GO:0071555">
    <property type="term" value="P:cell wall organization"/>
    <property type="evidence" value="ECO:0007669"/>
    <property type="project" value="UniProtKB-KW"/>
</dbReference>
<evidence type="ECO:0000256" key="11">
    <source>
        <dbReference type="SAM" id="MobiDB-lite"/>
    </source>
</evidence>
<keyword evidence="9 10" id="KW-0961">Cell wall biogenesis/degradation</keyword>
<dbReference type="AlphaFoldDB" id="A0A545T0U3"/>
<dbReference type="Gene3D" id="3.40.50.2000">
    <property type="entry name" value="Glycogen Phosphorylase B"/>
    <property type="match status" value="2"/>
</dbReference>
<dbReference type="PANTHER" id="PTHR21015">
    <property type="entry name" value="UDP-N-ACETYLGLUCOSAMINE--N-ACETYLMURAMYL-(PENTAPEPTIDE) PYROPHOSPHORYL-UNDECAPRENOL N-ACETYLGLUCOSAMINE TRANSFERASE 1"/>
    <property type="match status" value="1"/>
</dbReference>
<evidence type="ECO:0000256" key="3">
    <source>
        <dbReference type="ARBA" id="ARBA00022676"/>
    </source>
</evidence>
<keyword evidence="5 10" id="KW-0133">Cell shape</keyword>
<dbReference type="GO" id="GO:0051301">
    <property type="term" value="P:cell division"/>
    <property type="evidence" value="ECO:0007669"/>
    <property type="project" value="UniProtKB-KW"/>
</dbReference>
<evidence type="ECO:0000256" key="2">
    <source>
        <dbReference type="ARBA" id="ARBA00022618"/>
    </source>
</evidence>
<name>A0A545T0U3_9PROT</name>
<keyword evidence="3 10" id="KW-0328">Glycosyltransferase</keyword>
<feature type="compositionally biased region" description="Polar residues" evidence="11">
    <location>
        <begin position="371"/>
        <end position="382"/>
    </location>
</feature>
<dbReference type="OrthoDB" id="9808936at2"/>
<feature type="binding site" evidence="10">
    <location>
        <begin position="16"/>
        <end position="18"/>
    </location>
    <ligand>
        <name>UDP-N-acetyl-alpha-D-glucosamine</name>
        <dbReference type="ChEBI" id="CHEBI:57705"/>
    </ligand>
</feature>
<dbReference type="NCBIfam" id="TIGR01133">
    <property type="entry name" value="murG"/>
    <property type="match status" value="1"/>
</dbReference>
<dbReference type="UniPathway" id="UPA00219"/>
<comment type="caution">
    <text evidence="14">The sequence shown here is derived from an EMBL/GenBank/DDBJ whole genome shotgun (WGS) entry which is preliminary data.</text>
</comment>
<evidence type="ECO:0000256" key="8">
    <source>
        <dbReference type="ARBA" id="ARBA00023306"/>
    </source>
</evidence>
<dbReference type="SUPFAM" id="SSF53756">
    <property type="entry name" value="UDP-Glycosyltransferase/glycogen phosphorylase"/>
    <property type="match status" value="1"/>
</dbReference>
<comment type="subcellular location">
    <subcellularLocation>
        <location evidence="10">Cell membrane</location>
        <topology evidence="10">Peripheral membrane protein</topology>
        <orientation evidence="10">Cytoplasmic side</orientation>
    </subcellularLocation>
</comment>
<dbReference type="InterPro" id="IPR006009">
    <property type="entry name" value="GlcNAc_MurG"/>
</dbReference>
<evidence type="ECO:0000256" key="10">
    <source>
        <dbReference type="HAMAP-Rule" id="MF_00033"/>
    </source>
</evidence>
<comment type="similarity">
    <text evidence="10">Belongs to the glycosyltransferase 28 family. MurG subfamily.</text>
</comment>
<evidence type="ECO:0000256" key="9">
    <source>
        <dbReference type="ARBA" id="ARBA00023316"/>
    </source>
</evidence>
<dbReference type="EMBL" id="VHSH01000015">
    <property type="protein sequence ID" value="TQV70832.1"/>
    <property type="molecule type" value="Genomic_DNA"/>
</dbReference>
<dbReference type="HAMAP" id="MF_00033">
    <property type="entry name" value="MurG"/>
    <property type="match status" value="1"/>
</dbReference>
<dbReference type="GO" id="GO:0009252">
    <property type="term" value="P:peptidoglycan biosynthetic process"/>
    <property type="evidence" value="ECO:0007669"/>
    <property type="project" value="UniProtKB-UniRule"/>
</dbReference>
<proteinExistence type="inferred from homology"/>